<gene>
    <name evidence="1" type="ORF">COMA2_80094</name>
</gene>
<dbReference type="GO" id="GO:0030638">
    <property type="term" value="P:polyketide metabolic process"/>
    <property type="evidence" value="ECO:0007669"/>
    <property type="project" value="InterPro"/>
</dbReference>
<keyword evidence="2" id="KW-1185">Reference proteome</keyword>
<proteinExistence type="predicted"/>
<dbReference type="Proteomes" id="UP000198736">
    <property type="component" value="Unassembled WGS sequence"/>
</dbReference>
<dbReference type="Gene3D" id="3.10.450.50">
    <property type="match status" value="1"/>
</dbReference>
<dbReference type="Pfam" id="PF07366">
    <property type="entry name" value="SnoaL"/>
    <property type="match status" value="1"/>
</dbReference>
<evidence type="ECO:0000313" key="1">
    <source>
        <dbReference type="EMBL" id="CUS39640.1"/>
    </source>
</evidence>
<reference evidence="2" key="1">
    <citation type="submission" date="2015-10" db="EMBL/GenBank/DDBJ databases">
        <authorList>
            <person name="Luecker S."/>
            <person name="Luecker S."/>
        </authorList>
    </citation>
    <scope>NUCLEOTIDE SEQUENCE [LARGE SCALE GENOMIC DNA]</scope>
</reference>
<organism evidence="1 2">
    <name type="scientific">Candidatus Nitrospira nitrificans</name>
    <dbReference type="NCBI Taxonomy" id="1742973"/>
    <lineage>
        <taxon>Bacteria</taxon>
        <taxon>Pseudomonadati</taxon>
        <taxon>Nitrospirota</taxon>
        <taxon>Nitrospiria</taxon>
        <taxon>Nitrospirales</taxon>
        <taxon>Nitrospiraceae</taxon>
        <taxon>Nitrospira</taxon>
    </lineage>
</organism>
<dbReference type="InterPro" id="IPR032710">
    <property type="entry name" value="NTF2-like_dom_sf"/>
</dbReference>
<sequence>MSFDVLFAKGDRVCMRYTAEGTYSGDLHRGMLPTGRKSRWTACALFRVENGKLVEFIKEWNKLAMWEQFGWPVDECLTTRRDPET</sequence>
<accession>A0A0S4LSV2</accession>
<evidence type="ECO:0000313" key="2">
    <source>
        <dbReference type="Proteomes" id="UP000198736"/>
    </source>
</evidence>
<dbReference type="InterPro" id="IPR009959">
    <property type="entry name" value="Cyclase_SnoaL-like"/>
</dbReference>
<dbReference type="STRING" id="1742973.COMA2_80094"/>
<dbReference type="SUPFAM" id="SSF54427">
    <property type="entry name" value="NTF2-like"/>
    <property type="match status" value="1"/>
</dbReference>
<dbReference type="EMBL" id="CZPZ01000035">
    <property type="protein sequence ID" value="CUS39640.1"/>
    <property type="molecule type" value="Genomic_DNA"/>
</dbReference>
<dbReference type="RefSeq" id="WP_175304717.1">
    <property type="nucleotide sequence ID" value="NZ_CZPZ01000035.1"/>
</dbReference>
<name>A0A0S4LSV2_9BACT</name>
<dbReference type="AlphaFoldDB" id="A0A0S4LSV2"/>
<protein>
    <submittedName>
        <fullName evidence="1">SnoaL-like polyketide cyclase</fullName>
    </submittedName>
</protein>